<feature type="region of interest" description="Disordered" evidence="10">
    <location>
        <begin position="113"/>
        <end position="152"/>
    </location>
</feature>
<dbReference type="GO" id="GO:0005886">
    <property type="term" value="C:plasma membrane"/>
    <property type="evidence" value="ECO:0007669"/>
    <property type="project" value="UniProtKB-SubCell"/>
</dbReference>
<keyword evidence="9" id="KW-0325">Glycoprotein</keyword>
<accession>A0A9P7B3T5</accession>
<dbReference type="EMBL" id="PUHQ01000071">
    <property type="protein sequence ID" value="KAG0658106.1"/>
    <property type="molecule type" value="Genomic_DNA"/>
</dbReference>
<comment type="subcellular location">
    <subcellularLocation>
        <location evidence="1">Cell membrane</location>
        <topology evidence="1">Multi-pass membrane protein</topology>
    </subcellularLocation>
</comment>
<name>A0A9P7B3T5_RHOMI</name>
<evidence type="ECO:0000256" key="2">
    <source>
        <dbReference type="ARBA" id="ARBA00012543"/>
    </source>
</evidence>
<feature type="compositionally biased region" description="Basic and acidic residues" evidence="10">
    <location>
        <begin position="1278"/>
        <end position="1287"/>
    </location>
</feature>
<dbReference type="InterPro" id="IPR004835">
    <property type="entry name" value="Chitin_synth"/>
</dbReference>
<evidence type="ECO:0000256" key="7">
    <source>
        <dbReference type="ARBA" id="ARBA00022989"/>
    </source>
</evidence>
<evidence type="ECO:0000256" key="11">
    <source>
        <dbReference type="SAM" id="Phobius"/>
    </source>
</evidence>
<evidence type="ECO:0000313" key="14">
    <source>
        <dbReference type="Proteomes" id="UP000777482"/>
    </source>
</evidence>
<feature type="transmembrane region" description="Helical" evidence="11">
    <location>
        <begin position="340"/>
        <end position="359"/>
    </location>
</feature>
<dbReference type="Proteomes" id="UP000777482">
    <property type="component" value="Unassembled WGS sequence"/>
</dbReference>
<evidence type="ECO:0000256" key="8">
    <source>
        <dbReference type="ARBA" id="ARBA00023136"/>
    </source>
</evidence>
<evidence type="ECO:0000256" key="9">
    <source>
        <dbReference type="ARBA" id="ARBA00023180"/>
    </source>
</evidence>
<dbReference type="InterPro" id="IPR054295">
    <property type="entry name" value="CHS4-like_dom"/>
</dbReference>
<dbReference type="InterPro" id="IPR029044">
    <property type="entry name" value="Nucleotide-diphossugar_trans"/>
</dbReference>
<feature type="compositionally biased region" description="Low complexity" evidence="10">
    <location>
        <begin position="214"/>
        <end position="237"/>
    </location>
</feature>
<protein>
    <recommendedName>
        <fullName evidence="2">chitin synthase</fullName>
        <ecNumber evidence="2">2.4.1.16</ecNumber>
    </recommendedName>
</protein>
<dbReference type="GO" id="GO:0006031">
    <property type="term" value="P:chitin biosynthetic process"/>
    <property type="evidence" value="ECO:0007669"/>
    <property type="project" value="TreeGrafter"/>
</dbReference>
<evidence type="ECO:0000256" key="1">
    <source>
        <dbReference type="ARBA" id="ARBA00004651"/>
    </source>
</evidence>
<dbReference type="EC" id="2.4.1.16" evidence="2"/>
<feature type="transmembrane region" description="Helical" evidence="11">
    <location>
        <begin position="1176"/>
        <end position="1196"/>
    </location>
</feature>
<feature type="region of interest" description="Disordered" evidence="10">
    <location>
        <begin position="214"/>
        <end position="241"/>
    </location>
</feature>
<dbReference type="CDD" id="cd04190">
    <property type="entry name" value="Chitin_synth_C"/>
    <property type="match status" value="1"/>
</dbReference>
<proteinExistence type="predicted"/>
<evidence type="ECO:0000256" key="5">
    <source>
        <dbReference type="ARBA" id="ARBA00022679"/>
    </source>
</evidence>
<dbReference type="Pfam" id="PF22997">
    <property type="entry name" value="CHS4"/>
    <property type="match status" value="1"/>
</dbReference>
<dbReference type="OrthoDB" id="370884at2759"/>
<evidence type="ECO:0000256" key="10">
    <source>
        <dbReference type="SAM" id="MobiDB-lite"/>
    </source>
</evidence>
<feature type="compositionally biased region" description="Low complexity" evidence="10">
    <location>
        <begin position="1330"/>
        <end position="1341"/>
    </location>
</feature>
<keyword evidence="14" id="KW-1185">Reference proteome</keyword>
<gene>
    <name evidence="13" type="primary">CHS3</name>
    <name evidence="13" type="ORF">C6P46_006065</name>
</gene>
<feature type="region of interest" description="Disordered" evidence="10">
    <location>
        <begin position="265"/>
        <end position="293"/>
    </location>
</feature>
<reference evidence="13 14" key="1">
    <citation type="submission" date="2020-11" db="EMBL/GenBank/DDBJ databases">
        <title>Kefir isolates.</title>
        <authorList>
            <person name="Marcisauskas S."/>
            <person name="Kim Y."/>
            <person name="Blasche S."/>
        </authorList>
    </citation>
    <scope>NUCLEOTIDE SEQUENCE [LARGE SCALE GENOMIC DNA]</scope>
    <source>
        <strain evidence="13 14">KR</strain>
    </source>
</reference>
<feature type="region of interest" description="Disordered" evidence="10">
    <location>
        <begin position="652"/>
        <end position="727"/>
    </location>
</feature>
<feature type="domain" description="Chitin synthase 4-like" evidence="12">
    <location>
        <begin position="498"/>
        <end position="579"/>
    </location>
</feature>
<dbReference type="GO" id="GO:0030428">
    <property type="term" value="C:cell septum"/>
    <property type="evidence" value="ECO:0007669"/>
    <property type="project" value="TreeGrafter"/>
</dbReference>
<comment type="caution">
    <text evidence="13">The sequence shown here is derived from an EMBL/GenBank/DDBJ whole genome shotgun (WGS) entry which is preliminary data.</text>
</comment>
<feature type="region of interest" description="Disordered" evidence="10">
    <location>
        <begin position="1408"/>
        <end position="1523"/>
    </location>
</feature>
<keyword evidence="6 11" id="KW-0812">Transmembrane</keyword>
<feature type="compositionally biased region" description="Gly residues" evidence="10">
    <location>
        <begin position="1499"/>
        <end position="1508"/>
    </location>
</feature>
<sequence length="1523" mass="165367">MQPGMGQHGRQTGQLPPGAGPPPHRPPFRGDADSSDSSSKQSAFAAARPGAYEMPPTRPIPPHSSSSGLSYPGGGAKVQFSDSYVGPADDALSTADVPLVGYQYQTGSGGRLHPGHITGPAAAGPGAGGGGGAGGSNATDFKRKKSLVRPDRERVDEHHRLYNYRQHAAAMEAEGRGTAAVSRTGHYASAGLPIPVTPAEVSGRAAGAGIAAATGGTIGAPHPHAHAHPPAQAAAAPETSLRRGKSILAREEGMANESGLNLFKRSGTVRRRGPKGQQQQVLPGGAYEQNRRAKKQKRKPLGVWMIYCLIITACLPAPLLKCFGLKTKDRRDAFREKLGLLAIIALCMAFVGFLTFGFTQVACGKPALRFRAGTIDTGSMIFHGYDYDMDRFSHPAAAGIAEGSNPLYDVFDAAAKDGSFLFQKVNQRCLNVITPAAGSGIPHNGNEMGWYFPCNMYNQWGSTTPNFTAYAEGYTCHTQGDARSQFAELTKSRRQGQVYFEWSDLKNTSRNLGVYDGAVLDFSLLNWLSASQVAYPPLFDQLRTGTNESFRGRDITTLMINSDQRQVADCLVDVIRVGFIDSNSFGCVASDVVLYVSLVVIIGVVAVRFAFAVLFGWFVSWRIGKFPEETHEQRRARAAAIENWTDDIYRPAPARYRPSVPTKAQKKSMLPTTSRFSKGDLFKGDGASSQLPTLSKKGMRGPGMRNSPPGSPGSPRASRSSTSLPMSSSFTLEGLARGSASEGAMGVCPFPLGDVVPQPPPDYEPFNYPLAHAILLVTAYSESVEGLRTTLDSLSTTDYPNSHKVILVIADGMVKGSGNSLTTPEIVLGMMREFVVQPADVEPQSYVAIADGHKRHNMAKVFAGYYDYDDNTVEKSKQQRVPMILVAKVGNPTEQRDPKPGNRGKRDSQVLLMSFLQKVMFDERMTTFEYEFFNSLWRSTGVSPDRFEVVLMVDADTKIFPDSVSRMVSCMVHDPEIMGLCGETKIANKSDSWVTMIQVFEYYISHHQTKAFESMFGGVTCLPGCFSMYRIKAPKGGDGYWVPILANPDIVQHYSENVVDSLHTKNLLLLGEDRYLTTLMLRTFPRRKMMFCPQAVCKTIVPDTFSVLLSQRRRWINSTVHNYFELIQVPDLCGVFCFSMRFVIFMELAGTLVLPAAIAFTLYLIIVAIIPGTVKPVVSLVLLALILGIPALLIVVTSRRWAYLGWMLIYLLSLPVWNFILPFYAYLHMDDFTWGQTRQVEGEKAGAGHDHGAKEGTFDSSHITMKRWRDWERDRRYRSASHSRESTNGDYYTGRAESPHRGSIFSSTDNSTVVSDGRPLAGGYNLPRYPTELTLPAPLAPQQDVSATSSQTSFDRPTMVSPPLPAHRGSQDYPAYQGYDADEVDRPILTQHSPTPQSDAPVFSAEPEAAGQFGSNNPFTQAAAAPAPTQGLPRRGVSLSDIGPVPTSTGETVRVAQRHSRRQSSNGGPPSSSVHASRSRPSTQQTSYNGSASGHSSSSGGGGSGGHLPPGAAAPRYSHPGST</sequence>
<feature type="transmembrane region" description="Helical" evidence="11">
    <location>
        <begin position="1148"/>
        <end position="1170"/>
    </location>
</feature>
<feature type="compositionally biased region" description="Polar residues" evidence="10">
    <location>
        <begin position="1343"/>
        <end position="1355"/>
    </location>
</feature>
<feature type="compositionally biased region" description="Low complexity" evidence="10">
    <location>
        <begin position="1420"/>
        <end position="1430"/>
    </location>
</feature>
<feature type="compositionally biased region" description="Low complexity" evidence="10">
    <location>
        <begin position="1469"/>
        <end position="1482"/>
    </location>
</feature>
<keyword evidence="4" id="KW-0328">Glycosyltransferase</keyword>
<feature type="region of interest" description="Disordered" evidence="10">
    <location>
        <begin position="1"/>
        <end position="77"/>
    </location>
</feature>
<feature type="transmembrane region" description="Helical" evidence="11">
    <location>
        <begin position="1203"/>
        <end position="1227"/>
    </location>
</feature>
<feature type="compositionally biased region" description="Low complexity" evidence="10">
    <location>
        <begin position="702"/>
        <end position="727"/>
    </location>
</feature>
<keyword evidence="7 11" id="KW-1133">Transmembrane helix</keyword>
<evidence type="ECO:0000256" key="3">
    <source>
        <dbReference type="ARBA" id="ARBA00022475"/>
    </source>
</evidence>
<feature type="compositionally biased region" description="Polar residues" evidence="10">
    <location>
        <begin position="1304"/>
        <end position="1314"/>
    </location>
</feature>
<keyword evidence="8 11" id="KW-0472">Membrane</keyword>
<evidence type="ECO:0000256" key="4">
    <source>
        <dbReference type="ARBA" id="ARBA00022676"/>
    </source>
</evidence>
<dbReference type="Pfam" id="PF03142">
    <property type="entry name" value="Chitin_synth_2"/>
    <property type="match status" value="1"/>
</dbReference>
<dbReference type="PANTHER" id="PTHR22914">
    <property type="entry name" value="CHITIN SYNTHASE"/>
    <property type="match status" value="1"/>
</dbReference>
<organism evidence="13 14">
    <name type="scientific">Rhodotorula mucilaginosa</name>
    <name type="common">Yeast</name>
    <name type="synonym">Rhodotorula rubra</name>
    <dbReference type="NCBI Taxonomy" id="5537"/>
    <lineage>
        <taxon>Eukaryota</taxon>
        <taxon>Fungi</taxon>
        <taxon>Dikarya</taxon>
        <taxon>Basidiomycota</taxon>
        <taxon>Pucciniomycotina</taxon>
        <taxon>Microbotryomycetes</taxon>
        <taxon>Sporidiobolales</taxon>
        <taxon>Sporidiobolaceae</taxon>
        <taxon>Rhodotorula</taxon>
    </lineage>
</organism>
<feature type="compositionally biased region" description="Low complexity" evidence="10">
    <location>
        <begin position="35"/>
        <end position="47"/>
    </location>
</feature>
<dbReference type="SUPFAM" id="SSF53448">
    <property type="entry name" value="Nucleotide-diphospho-sugar transferases"/>
    <property type="match status" value="1"/>
</dbReference>
<evidence type="ECO:0000256" key="6">
    <source>
        <dbReference type="ARBA" id="ARBA00022692"/>
    </source>
</evidence>
<feature type="transmembrane region" description="Helical" evidence="11">
    <location>
        <begin position="592"/>
        <end position="619"/>
    </location>
</feature>
<keyword evidence="3" id="KW-1003">Cell membrane</keyword>
<dbReference type="PANTHER" id="PTHR22914:SF16">
    <property type="entry name" value="CHITIN SYNTHASE 3"/>
    <property type="match status" value="1"/>
</dbReference>
<evidence type="ECO:0000259" key="12">
    <source>
        <dbReference type="Pfam" id="PF22997"/>
    </source>
</evidence>
<evidence type="ECO:0000313" key="13">
    <source>
        <dbReference type="EMBL" id="KAG0658106.1"/>
    </source>
</evidence>
<feature type="region of interest" description="Disordered" evidence="10">
    <location>
        <begin position="1278"/>
        <end position="1377"/>
    </location>
</feature>
<feature type="transmembrane region" description="Helical" evidence="11">
    <location>
        <begin position="301"/>
        <end position="320"/>
    </location>
</feature>
<dbReference type="GO" id="GO:0004100">
    <property type="term" value="F:chitin synthase activity"/>
    <property type="evidence" value="ECO:0007669"/>
    <property type="project" value="UniProtKB-EC"/>
</dbReference>
<keyword evidence="5" id="KW-0808">Transferase</keyword>
<feature type="compositionally biased region" description="Gly residues" evidence="10">
    <location>
        <begin position="125"/>
        <end position="135"/>
    </location>
</feature>